<dbReference type="Proteomes" id="UP000499080">
    <property type="component" value="Unassembled WGS sequence"/>
</dbReference>
<evidence type="ECO:0000313" key="2">
    <source>
        <dbReference type="Proteomes" id="UP000499080"/>
    </source>
</evidence>
<reference evidence="1 2" key="1">
    <citation type="journal article" date="2019" name="Sci. Rep.">
        <title>Orb-weaving spider Araneus ventricosus genome elucidates the spidroin gene catalogue.</title>
        <authorList>
            <person name="Kono N."/>
            <person name="Nakamura H."/>
            <person name="Ohtoshi R."/>
            <person name="Moran D.A.P."/>
            <person name="Shinohara A."/>
            <person name="Yoshida Y."/>
            <person name="Fujiwara M."/>
            <person name="Mori M."/>
            <person name="Tomita M."/>
            <person name="Arakawa K."/>
        </authorList>
    </citation>
    <scope>NUCLEOTIDE SEQUENCE [LARGE SCALE GENOMIC DNA]</scope>
</reference>
<name>A0A4Y1ZYD3_ARAVE</name>
<proteinExistence type="predicted"/>
<gene>
    <name evidence="1" type="ORF">AVEN_115176_1</name>
</gene>
<organism evidence="1 2">
    <name type="scientific">Araneus ventricosus</name>
    <name type="common">Orbweaver spider</name>
    <name type="synonym">Epeira ventricosa</name>
    <dbReference type="NCBI Taxonomy" id="182803"/>
    <lineage>
        <taxon>Eukaryota</taxon>
        <taxon>Metazoa</taxon>
        <taxon>Ecdysozoa</taxon>
        <taxon>Arthropoda</taxon>
        <taxon>Chelicerata</taxon>
        <taxon>Arachnida</taxon>
        <taxon>Araneae</taxon>
        <taxon>Araneomorphae</taxon>
        <taxon>Entelegynae</taxon>
        <taxon>Araneoidea</taxon>
        <taxon>Araneidae</taxon>
        <taxon>Araneus</taxon>
    </lineage>
</organism>
<accession>A0A4Y1ZYD3</accession>
<dbReference type="EMBL" id="BGPR01000001">
    <property type="protein sequence ID" value="GBL72195.1"/>
    <property type="molecule type" value="Genomic_DNA"/>
</dbReference>
<dbReference type="AlphaFoldDB" id="A0A4Y1ZYD3"/>
<protein>
    <submittedName>
        <fullName evidence="1">Uncharacterized protein</fullName>
    </submittedName>
</protein>
<evidence type="ECO:0000313" key="1">
    <source>
        <dbReference type="EMBL" id="GBL72195.1"/>
    </source>
</evidence>
<sequence length="104" mass="11750">MTRTTPVLAPTLLTSAPHQREDVWPPTYDLACNRPNTRRIFSGIGFRTWSPLAPKSRPYHYATAATLRPGGQMLMTIFKISKILDLIGKQWFAISCGESWDIQS</sequence>
<comment type="caution">
    <text evidence="1">The sequence shown here is derived from an EMBL/GenBank/DDBJ whole genome shotgun (WGS) entry which is preliminary data.</text>
</comment>
<keyword evidence="2" id="KW-1185">Reference proteome</keyword>